<evidence type="ECO:0000313" key="1">
    <source>
        <dbReference type="EMBL" id="AKJ71734.1"/>
    </source>
</evidence>
<dbReference type="Proteomes" id="UP000203853">
    <property type="component" value="Segment"/>
</dbReference>
<dbReference type="RefSeq" id="YP_009204479.1">
    <property type="nucleotide sequence ID" value="NC_028865.1"/>
</dbReference>
<gene>
    <name evidence="1" type="ORF">TIN2_44</name>
</gene>
<proteinExistence type="predicted"/>
<name>A0A0K0N5F0_9CAUD</name>
<dbReference type="EMBL" id="KR011062">
    <property type="protein sequence ID" value="AKJ71734.1"/>
    <property type="molecule type" value="Genomic_DNA"/>
</dbReference>
<evidence type="ECO:0000313" key="2">
    <source>
        <dbReference type="Proteomes" id="UP000203853"/>
    </source>
</evidence>
<keyword evidence="2" id="KW-1185">Reference proteome</keyword>
<protein>
    <submittedName>
        <fullName evidence="1">Uncharacterized protein</fullName>
    </submittedName>
</protein>
<dbReference type="KEGG" id="vg:26631005"/>
<sequence length="54" mass="6121">MCAQAGLAYIADAPKNSEYWAHKDGKYFLVTVNRYAKDRPFVVEVDKNGKLVTK</sequence>
<accession>A0A0K0N5F0</accession>
<reference evidence="1 2" key="1">
    <citation type="journal article" date="2015" name="Appl. Environ. Microbiol.">
        <title>Three of a Kind: Genetically Similar Tsukamurella Phages TIN2, TIN3, and TIN4.</title>
        <authorList>
            <person name="Dyson Z.A."/>
            <person name="Tucci J."/>
            <person name="Seviour R.J."/>
            <person name="Petrovski S."/>
        </authorList>
    </citation>
    <scope>NUCLEOTIDE SEQUENCE [LARGE SCALE GENOMIC DNA]</scope>
</reference>
<organism evidence="1 2">
    <name type="scientific">Tsukamurella phage TIN2</name>
    <dbReference type="NCBI Taxonomy" id="1636545"/>
    <lineage>
        <taxon>Viruses</taxon>
        <taxon>Duplodnaviria</taxon>
        <taxon>Heunggongvirae</taxon>
        <taxon>Uroviricota</taxon>
        <taxon>Caudoviricetes</taxon>
        <taxon>Tinduovirus</taxon>
        <taxon>Tinduovirus TIN2</taxon>
    </lineage>
</organism>
<dbReference type="OrthoDB" id="40001at10239"/>
<dbReference type="GeneID" id="26631005"/>